<evidence type="ECO:0000313" key="2">
    <source>
        <dbReference type="Proteomes" id="UP000485058"/>
    </source>
</evidence>
<dbReference type="AlphaFoldDB" id="A0A699YLN6"/>
<organism evidence="1 2">
    <name type="scientific">Haematococcus lacustris</name>
    <name type="common">Green alga</name>
    <name type="synonym">Haematococcus pluvialis</name>
    <dbReference type="NCBI Taxonomy" id="44745"/>
    <lineage>
        <taxon>Eukaryota</taxon>
        <taxon>Viridiplantae</taxon>
        <taxon>Chlorophyta</taxon>
        <taxon>core chlorophytes</taxon>
        <taxon>Chlorophyceae</taxon>
        <taxon>CS clade</taxon>
        <taxon>Chlamydomonadales</taxon>
        <taxon>Haematococcaceae</taxon>
        <taxon>Haematococcus</taxon>
    </lineage>
</organism>
<feature type="non-terminal residue" evidence="1">
    <location>
        <position position="44"/>
    </location>
</feature>
<dbReference type="Proteomes" id="UP000485058">
    <property type="component" value="Unassembled WGS sequence"/>
</dbReference>
<comment type="caution">
    <text evidence="1">The sequence shown here is derived from an EMBL/GenBank/DDBJ whole genome shotgun (WGS) entry which is preliminary data.</text>
</comment>
<reference evidence="1 2" key="1">
    <citation type="submission" date="2020-02" db="EMBL/GenBank/DDBJ databases">
        <title>Draft genome sequence of Haematococcus lacustris strain NIES-144.</title>
        <authorList>
            <person name="Morimoto D."/>
            <person name="Nakagawa S."/>
            <person name="Yoshida T."/>
            <person name="Sawayama S."/>
        </authorList>
    </citation>
    <scope>NUCLEOTIDE SEQUENCE [LARGE SCALE GENOMIC DNA]</scope>
    <source>
        <strain evidence="1 2">NIES-144</strain>
    </source>
</reference>
<sequence length="44" mass="4978">MHMDMSWQVRPPAQLQRAPPALPNALHVQSYIAMPAQPWCAYCA</sequence>
<accession>A0A699YLN6</accession>
<dbReference type="EMBL" id="BLLF01000367">
    <property type="protein sequence ID" value="GFH11023.1"/>
    <property type="molecule type" value="Genomic_DNA"/>
</dbReference>
<keyword evidence="2" id="KW-1185">Reference proteome</keyword>
<feature type="non-terminal residue" evidence="1">
    <location>
        <position position="1"/>
    </location>
</feature>
<protein>
    <submittedName>
        <fullName evidence="1">Uncharacterized protein</fullName>
    </submittedName>
</protein>
<evidence type="ECO:0000313" key="1">
    <source>
        <dbReference type="EMBL" id="GFH11023.1"/>
    </source>
</evidence>
<gene>
    <name evidence="1" type="ORF">HaLaN_06447</name>
</gene>
<proteinExistence type="predicted"/>
<name>A0A699YLN6_HAELA</name>